<feature type="modified residue" description="4-aspartylphosphate" evidence="9">
    <location>
        <position position="98"/>
    </location>
</feature>
<evidence type="ECO:0000256" key="6">
    <source>
        <dbReference type="ARBA" id="ARBA00023159"/>
    </source>
</evidence>
<accession>A0A9E7GH84</accession>
<dbReference type="GO" id="GO:0009736">
    <property type="term" value="P:cytokinin-activated signaling pathway"/>
    <property type="evidence" value="ECO:0007669"/>
    <property type="project" value="InterPro"/>
</dbReference>
<dbReference type="GO" id="GO:0003677">
    <property type="term" value="F:DNA binding"/>
    <property type="evidence" value="ECO:0007669"/>
    <property type="project" value="UniProtKB-KW"/>
</dbReference>
<dbReference type="InterPro" id="IPR006447">
    <property type="entry name" value="Myb_dom_plants"/>
</dbReference>
<dbReference type="EMBL" id="CP097509">
    <property type="protein sequence ID" value="URE15344.1"/>
    <property type="molecule type" value="Genomic_DNA"/>
</dbReference>
<dbReference type="FunFam" id="1.10.10.60:FF:000007">
    <property type="entry name" value="Two-component response regulator"/>
    <property type="match status" value="1"/>
</dbReference>
<evidence type="ECO:0000259" key="11">
    <source>
        <dbReference type="PROSITE" id="PS50110"/>
    </source>
</evidence>
<evidence type="ECO:0000256" key="2">
    <source>
        <dbReference type="ARBA" id="ARBA00022553"/>
    </source>
</evidence>
<dbReference type="PANTHER" id="PTHR43874:SF205">
    <property type="entry name" value="TWO-COMPONENT RESPONSE REGULATOR ORR23"/>
    <property type="match status" value="1"/>
</dbReference>
<dbReference type="Proteomes" id="UP001055439">
    <property type="component" value="Chromosome 7"/>
</dbReference>
<evidence type="ECO:0000313" key="13">
    <source>
        <dbReference type="Proteomes" id="UP001055439"/>
    </source>
</evidence>
<evidence type="ECO:0000256" key="1">
    <source>
        <dbReference type="ARBA" id="ARBA00004123"/>
    </source>
</evidence>
<organism evidence="12 13">
    <name type="scientific">Musa troglodytarum</name>
    <name type="common">fe'i banana</name>
    <dbReference type="NCBI Taxonomy" id="320322"/>
    <lineage>
        <taxon>Eukaryota</taxon>
        <taxon>Viridiplantae</taxon>
        <taxon>Streptophyta</taxon>
        <taxon>Embryophyta</taxon>
        <taxon>Tracheophyta</taxon>
        <taxon>Spermatophyta</taxon>
        <taxon>Magnoliopsida</taxon>
        <taxon>Liliopsida</taxon>
        <taxon>Zingiberales</taxon>
        <taxon>Musaceae</taxon>
        <taxon>Musa</taxon>
    </lineage>
</organism>
<reference evidence="12" key="1">
    <citation type="submission" date="2022-05" db="EMBL/GenBank/DDBJ databases">
        <title>The Musa troglodytarum L. genome provides insights into the mechanism of non-climacteric behaviour and enrichment of carotenoids.</title>
        <authorList>
            <person name="Wang J."/>
        </authorList>
    </citation>
    <scope>NUCLEOTIDE SEQUENCE</scope>
    <source>
        <tissue evidence="12">Leaf</tissue>
    </source>
</reference>
<dbReference type="GO" id="GO:0005634">
    <property type="term" value="C:nucleus"/>
    <property type="evidence" value="ECO:0007669"/>
    <property type="project" value="UniProtKB-SubCell"/>
</dbReference>
<name>A0A9E7GH84_9LILI</name>
<dbReference type="Gene3D" id="3.40.50.2300">
    <property type="match status" value="1"/>
</dbReference>
<evidence type="ECO:0000256" key="5">
    <source>
        <dbReference type="ARBA" id="ARBA00023125"/>
    </source>
</evidence>
<evidence type="ECO:0000256" key="3">
    <source>
        <dbReference type="ARBA" id="ARBA00023012"/>
    </source>
</evidence>
<dbReference type="InterPro" id="IPR011006">
    <property type="entry name" value="CheY-like_superfamily"/>
</dbReference>
<dbReference type="PANTHER" id="PTHR43874">
    <property type="entry name" value="TWO-COMPONENT RESPONSE REGULATOR"/>
    <property type="match status" value="1"/>
</dbReference>
<dbReference type="Gene3D" id="1.10.10.60">
    <property type="entry name" value="Homeodomain-like"/>
    <property type="match status" value="1"/>
</dbReference>
<feature type="compositionally biased region" description="Polar residues" evidence="10">
    <location>
        <begin position="186"/>
        <end position="206"/>
    </location>
</feature>
<feature type="region of interest" description="Disordered" evidence="10">
    <location>
        <begin position="172"/>
        <end position="232"/>
    </location>
</feature>
<feature type="region of interest" description="Disordered" evidence="10">
    <location>
        <begin position="537"/>
        <end position="557"/>
    </location>
</feature>
<keyword evidence="13" id="KW-1185">Reference proteome</keyword>
<dbReference type="SUPFAM" id="SSF46689">
    <property type="entry name" value="Homeodomain-like"/>
    <property type="match status" value="1"/>
</dbReference>
<dbReference type="Pfam" id="PF00072">
    <property type="entry name" value="Response_reg"/>
    <property type="match status" value="1"/>
</dbReference>
<proteinExistence type="predicted"/>
<dbReference type="InterPro" id="IPR009057">
    <property type="entry name" value="Homeodomain-like_sf"/>
</dbReference>
<dbReference type="InterPro" id="IPR001789">
    <property type="entry name" value="Sig_transdc_resp-reg_receiver"/>
</dbReference>
<dbReference type="PROSITE" id="PS50110">
    <property type="entry name" value="RESPONSE_REGULATORY"/>
    <property type="match status" value="1"/>
</dbReference>
<sequence length="725" mass="80740">MTVEERKGHLMREEGGQNDQFPVGMRVLAVDDDPTCLRVLEALLLRCRYHGAKAESFDLLKEGFNVDHFVPVTTTNQATVALKLLRENRDKFDLVISDVHMPDMDGFKLLELVGLEMDLPVIMLSVNGETKTVMKGIAHGACDYLLKPVRVEELKNIWQHVVRRRKFSHKDYSNFDNGEESERHQIVSSEGGQDLNISGSTNQNGKLSRKRKDQNEEDEDDCEENVQENEDLTTQKKPRVVWSIDLHRKFVAAVNQLGIDKAVPKRILELMNVERLTRENKYRLYLKRLSTVASQQANMVATFGGSDPSYLHMSSLDGFGSLHVLAASGHLPALTSLQSSKVLDRAITGGLGNHGFTSSRIVQVGHNNTSTPCNDLNRFQHINLPGNQHGSLLQGIPTSLELEQLQPRRIQEANSHFPGGFSDNKLATATPGSSFVNGTNSSFISQTLRQQAHPRRFINHSSIRATPISTHPFHVGSECSSHFPDLGRCKDTRKCAVPLTAYATNTSSMGSFTTDDECPKFKDNLTISQRDTNIPTISSTSFMAAPPRDPSIGRDRQCQANSSIGRTMLLPTTMDREMKFVNFSSAGNSKERLEPKDIYIDENDITISSFSSSTMSNNFMIDPFSGNQMMNNSHYNKRMDKSIISLTTASSSILQENFKIDDSTVDDPQKDTYDLEITKLQGGIVIGGCNLDDLVNSSMIKPERDEISLMDSDTGCDFYPLGACM</sequence>
<dbReference type="GO" id="GO:0000160">
    <property type="term" value="P:phosphorelay signal transduction system"/>
    <property type="evidence" value="ECO:0007669"/>
    <property type="project" value="UniProtKB-KW"/>
</dbReference>
<evidence type="ECO:0000313" key="12">
    <source>
        <dbReference type="EMBL" id="URE15344.1"/>
    </source>
</evidence>
<feature type="domain" description="Response regulatory" evidence="11">
    <location>
        <begin position="26"/>
        <end position="162"/>
    </location>
</feature>
<dbReference type="CDD" id="cd17584">
    <property type="entry name" value="REC_typeB_ARR-like"/>
    <property type="match status" value="1"/>
</dbReference>
<dbReference type="AlphaFoldDB" id="A0A9E7GH84"/>
<evidence type="ECO:0000256" key="8">
    <source>
        <dbReference type="ARBA" id="ARBA00023242"/>
    </source>
</evidence>
<dbReference type="InterPro" id="IPR045279">
    <property type="entry name" value="ARR-like"/>
</dbReference>
<keyword evidence="6" id="KW-0010">Activator</keyword>
<dbReference type="NCBIfam" id="TIGR01557">
    <property type="entry name" value="myb_SHAQKYF"/>
    <property type="match status" value="1"/>
</dbReference>
<keyword evidence="4" id="KW-0805">Transcription regulation</keyword>
<evidence type="ECO:0000256" key="7">
    <source>
        <dbReference type="ARBA" id="ARBA00023163"/>
    </source>
</evidence>
<keyword evidence="7" id="KW-0804">Transcription</keyword>
<keyword evidence="5" id="KW-0238">DNA-binding</keyword>
<dbReference type="PIRSF" id="PIRSF036392">
    <property type="entry name" value="RR_ARR_type-B"/>
    <property type="match status" value="1"/>
</dbReference>
<protein>
    <submittedName>
        <fullName evidence="12">REC</fullName>
    </submittedName>
</protein>
<evidence type="ECO:0000256" key="4">
    <source>
        <dbReference type="ARBA" id="ARBA00023015"/>
    </source>
</evidence>
<keyword evidence="3" id="KW-0902">Two-component regulatory system</keyword>
<dbReference type="SMART" id="SM00448">
    <property type="entry name" value="REC"/>
    <property type="match status" value="1"/>
</dbReference>
<feature type="compositionally biased region" description="Acidic residues" evidence="10">
    <location>
        <begin position="215"/>
        <end position="231"/>
    </location>
</feature>
<keyword evidence="2 9" id="KW-0597">Phosphoprotein</keyword>
<gene>
    <name evidence="12" type="ORF">MUK42_12006</name>
</gene>
<dbReference type="OrthoDB" id="60033at2759"/>
<keyword evidence="8" id="KW-0539">Nucleus</keyword>
<evidence type="ECO:0000256" key="9">
    <source>
        <dbReference type="PROSITE-ProRule" id="PRU00169"/>
    </source>
</evidence>
<dbReference type="GO" id="GO:0003700">
    <property type="term" value="F:DNA-binding transcription factor activity"/>
    <property type="evidence" value="ECO:0007669"/>
    <property type="project" value="InterPro"/>
</dbReference>
<comment type="subcellular location">
    <subcellularLocation>
        <location evidence="1">Nucleus</location>
    </subcellularLocation>
</comment>
<evidence type="ECO:0000256" key="10">
    <source>
        <dbReference type="SAM" id="MobiDB-lite"/>
    </source>
</evidence>
<dbReference type="SUPFAM" id="SSF52172">
    <property type="entry name" value="CheY-like"/>
    <property type="match status" value="1"/>
</dbReference>
<dbReference type="InterPro" id="IPR017053">
    <property type="entry name" value="Response_reg_B-typ_pln"/>
</dbReference>